<evidence type="ECO:0000256" key="1">
    <source>
        <dbReference type="ARBA" id="ARBA00023015"/>
    </source>
</evidence>
<gene>
    <name evidence="5" type="primary">treR_2</name>
    <name evidence="5" type="ORF">SAMEA1710456_01938</name>
</gene>
<dbReference type="SMART" id="SM00345">
    <property type="entry name" value="HTH_GNTR"/>
    <property type="match status" value="1"/>
</dbReference>
<dbReference type="InterPro" id="IPR036390">
    <property type="entry name" value="WH_DNA-bd_sf"/>
</dbReference>
<accession>A0AAX3H115</accession>
<dbReference type="PANTHER" id="PTHR44846:SF12">
    <property type="entry name" value="HTH-TYPE TRANSCRIPTIONAL REGULATOR TRER"/>
    <property type="match status" value="1"/>
</dbReference>
<dbReference type="AlphaFoldDB" id="A0AAX3H115"/>
<evidence type="ECO:0000259" key="4">
    <source>
        <dbReference type="PROSITE" id="PS50949"/>
    </source>
</evidence>
<dbReference type="SUPFAM" id="SSF64288">
    <property type="entry name" value="Chorismate lyase-like"/>
    <property type="match status" value="1"/>
</dbReference>
<keyword evidence="3" id="KW-0804">Transcription</keyword>
<dbReference type="PRINTS" id="PR00035">
    <property type="entry name" value="HTHGNTR"/>
</dbReference>
<sequence>MGRAKYYDIYIDLKNRIENKEYLYQDLLPSEYTLIEEYNCSRNTIRRAIQELANQGYVQSKHGKGVFIIYKANKQSEFLLGGTESFKESAIRNKKEYKTKVVHFEEMVIDDKKSQITNFEVGTEVYYIQRVRILENKPSIIDHNYFMKDIVKDINEEIASNSIYEYMESELNETIVTTKRTMTVEKATKLDKKYLELGDYNCVAVVSNNTYNAQGIMFEYTQSRHIPDGFIFFHQSQRINNIK</sequence>
<dbReference type="InterPro" id="IPR011663">
    <property type="entry name" value="UTRA"/>
</dbReference>
<name>A0AAX3H115_CLODI</name>
<dbReference type="SMR" id="A0AAX3H115"/>
<dbReference type="Pfam" id="PF00392">
    <property type="entry name" value="GntR"/>
    <property type="match status" value="1"/>
</dbReference>
<dbReference type="GO" id="GO:0003700">
    <property type="term" value="F:DNA-binding transcription factor activity"/>
    <property type="evidence" value="ECO:0007669"/>
    <property type="project" value="InterPro"/>
</dbReference>
<dbReference type="PROSITE" id="PS50949">
    <property type="entry name" value="HTH_GNTR"/>
    <property type="match status" value="1"/>
</dbReference>
<dbReference type="InterPro" id="IPR050679">
    <property type="entry name" value="Bact_HTH_transcr_reg"/>
</dbReference>
<proteinExistence type="predicted"/>
<evidence type="ECO:0000256" key="2">
    <source>
        <dbReference type="ARBA" id="ARBA00023125"/>
    </source>
</evidence>
<dbReference type="Gene3D" id="1.10.10.10">
    <property type="entry name" value="Winged helix-like DNA-binding domain superfamily/Winged helix DNA-binding domain"/>
    <property type="match status" value="1"/>
</dbReference>
<evidence type="ECO:0000256" key="3">
    <source>
        <dbReference type="ARBA" id="ARBA00023163"/>
    </source>
</evidence>
<dbReference type="PANTHER" id="PTHR44846">
    <property type="entry name" value="MANNOSYL-D-GLYCERATE TRANSPORT/METABOLISM SYSTEM REPRESSOR MNGR-RELATED"/>
    <property type="match status" value="1"/>
</dbReference>
<dbReference type="CDD" id="cd07377">
    <property type="entry name" value="WHTH_GntR"/>
    <property type="match status" value="1"/>
</dbReference>
<dbReference type="Pfam" id="PF07702">
    <property type="entry name" value="UTRA"/>
    <property type="match status" value="1"/>
</dbReference>
<dbReference type="SUPFAM" id="SSF46785">
    <property type="entry name" value="Winged helix' DNA-binding domain"/>
    <property type="match status" value="1"/>
</dbReference>
<reference evidence="5 6" key="1">
    <citation type="submission" date="2019-02" db="EMBL/GenBank/DDBJ databases">
        <authorList>
            <consortium name="Pathogen Informatics"/>
        </authorList>
    </citation>
    <scope>NUCLEOTIDE SEQUENCE [LARGE SCALE GENOMIC DNA]</scope>
    <source>
        <strain evidence="5 6">078GUE027</strain>
    </source>
</reference>
<dbReference type="Gene3D" id="3.40.1410.10">
    <property type="entry name" value="Chorismate lyase-like"/>
    <property type="match status" value="1"/>
</dbReference>
<dbReference type="InterPro" id="IPR000524">
    <property type="entry name" value="Tscrpt_reg_HTH_GntR"/>
</dbReference>
<organism evidence="5 6">
    <name type="scientific">Clostridioides difficile</name>
    <name type="common">Peptoclostridium difficile</name>
    <dbReference type="NCBI Taxonomy" id="1496"/>
    <lineage>
        <taxon>Bacteria</taxon>
        <taxon>Bacillati</taxon>
        <taxon>Bacillota</taxon>
        <taxon>Clostridia</taxon>
        <taxon>Peptostreptococcales</taxon>
        <taxon>Peptostreptococcaceae</taxon>
        <taxon>Clostridioides</taxon>
    </lineage>
</organism>
<dbReference type="SMART" id="SM00866">
    <property type="entry name" value="UTRA"/>
    <property type="match status" value="1"/>
</dbReference>
<keyword evidence="2" id="KW-0238">DNA-binding</keyword>
<dbReference type="GO" id="GO:0003677">
    <property type="term" value="F:DNA binding"/>
    <property type="evidence" value="ECO:0007669"/>
    <property type="project" value="UniProtKB-KW"/>
</dbReference>
<keyword evidence="1" id="KW-0805">Transcription regulation</keyword>
<evidence type="ECO:0000313" key="5">
    <source>
        <dbReference type="EMBL" id="VFD54449.1"/>
    </source>
</evidence>
<dbReference type="EMBL" id="CAADAT010000010">
    <property type="protein sequence ID" value="VFD54449.1"/>
    <property type="molecule type" value="Genomic_DNA"/>
</dbReference>
<dbReference type="InterPro" id="IPR036388">
    <property type="entry name" value="WH-like_DNA-bd_sf"/>
</dbReference>
<evidence type="ECO:0000313" key="6">
    <source>
        <dbReference type="Proteomes" id="UP000346772"/>
    </source>
</evidence>
<protein>
    <submittedName>
        <fullName evidence="5">GntR family transcriptional regulator</fullName>
    </submittedName>
</protein>
<dbReference type="GO" id="GO:0045892">
    <property type="term" value="P:negative regulation of DNA-templated transcription"/>
    <property type="evidence" value="ECO:0007669"/>
    <property type="project" value="TreeGrafter"/>
</dbReference>
<dbReference type="InterPro" id="IPR028978">
    <property type="entry name" value="Chorismate_lyase_/UTRA_dom_sf"/>
</dbReference>
<dbReference type="RefSeq" id="WP_003422679.1">
    <property type="nucleotide sequence ID" value="NZ_BEHB01000011.1"/>
</dbReference>
<comment type="caution">
    <text evidence="5">The sequence shown here is derived from an EMBL/GenBank/DDBJ whole genome shotgun (WGS) entry which is preliminary data.</text>
</comment>
<dbReference type="Proteomes" id="UP000346772">
    <property type="component" value="Unassembled WGS sequence"/>
</dbReference>
<feature type="domain" description="HTH gntR-type" evidence="4">
    <location>
        <begin position="3"/>
        <end position="71"/>
    </location>
</feature>